<dbReference type="PROSITE" id="PS50005">
    <property type="entry name" value="TPR"/>
    <property type="match status" value="1"/>
</dbReference>
<evidence type="ECO:0000256" key="7">
    <source>
        <dbReference type="SAM" id="MobiDB-lite"/>
    </source>
</evidence>
<gene>
    <name evidence="10" type="ORF">GCM10011487_17200</name>
</gene>
<keyword evidence="8" id="KW-1133">Transmembrane helix</keyword>
<dbReference type="PANTHER" id="PTHR43289:SF34">
    <property type="entry name" value="SERINE_THREONINE-PROTEIN KINASE YBDM-RELATED"/>
    <property type="match status" value="1"/>
</dbReference>
<dbReference type="InterPro" id="IPR008271">
    <property type="entry name" value="Ser/Thr_kinase_AS"/>
</dbReference>
<keyword evidence="8" id="KW-0812">Transmembrane</keyword>
<evidence type="ECO:0000256" key="6">
    <source>
        <dbReference type="PROSITE-ProRule" id="PRU10141"/>
    </source>
</evidence>
<dbReference type="RefSeq" id="WP_161811483.1">
    <property type="nucleotide sequence ID" value="NZ_BLJN01000002.1"/>
</dbReference>
<dbReference type="Gene3D" id="1.10.510.10">
    <property type="entry name" value="Transferase(Phosphotransferase) domain 1"/>
    <property type="match status" value="1"/>
</dbReference>
<proteinExistence type="predicted"/>
<dbReference type="Pfam" id="PF00069">
    <property type="entry name" value="Pkinase"/>
    <property type="match status" value="1"/>
</dbReference>
<evidence type="ECO:0000256" key="2">
    <source>
        <dbReference type="ARBA" id="ARBA00022741"/>
    </source>
</evidence>
<keyword evidence="5" id="KW-0802">TPR repeat</keyword>
<dbReference type="GO" id="GO:0004674">
    <property type="term" value="F:protein serine/threonine kinase activity"/>
    <property type="evidence" value="ECO:0007669"/>
    <property type="project" value="TreeGrafter"/>
</dbReference>
<feature type="compositionally biased region" description="Basic and acidic residues" evidence="7">
    <location>
        <begin position="17"/>
        <end position="30"/>
    </location>
</feature>
<dbReference type="AlphaFoldDB" id="A0A829Y984"/>
<organism evidence="10 11">
    <name type="scientific">Steroidobacter agaridevorans</name>
    <dbReference type="NCBI Taxonomy" id="2695856"/>
    <lineage>
        <taxon>Bacteria</taxon>
        <taxon>Pseudomonadati</taxon>
        <taxon>Pseudomonadota</taxon>
        <taxon>Gammaproteobacteria</taxon>
        <taxon>Steroidobacterales</taxon>
        <taxon>Steroidobacteraceae</taxon>
        <taxon>Steroidobacter</taxon>
    </lineage>
</organism>
<dbReference type="PROSITE" id="PS00108">
    <property type="entry name" value="PROTEIN_KINASE_ST"/>
    <property type="match status" value="1"/>
</dbReference>
<dbReference type="InterPro" id="IPR000719">
    <property type="entry name" value="Prot_kinase_dom"/>
</dbReference>
<evidence type="ECO:0000259" key="9">
    <source>
        <dbReference type="PROSITE" id="PS50011"/>
    </source>
</evidence>
<evidence type="ECO:0000313" key="10">
    <source>
        <dbReference type="EMBL" id="GFE79720.1"/>
    </source>
</evidence>
<accession>A0A829Y984</accession>
<dbReference type="Pfam" id="PF13424">
    <property type="entry name" value="TPR_12"/>
    <property type="match status" value="4"/>
</dbReference>
<keyword evidence="2 6" id="KW-0547">Nucleotide-binding</keyword>
<dbReference type="SMART" id="SM00028">
    <property type="entry name" value="TPR"/>
    <property type="match status" value="8"/>
</dbReference>
<dbReference type="PANTHER" id="PTHR43289">
    <property type="entry name" value="MITOGEN-ACTIVATED PROTEIN KINASE KINASE KINASE 20-RELATED"/>
    <property type="match status" value="1"/>
</dbReference>
<dbReference type="CDD" id="cd14014">
    <property type="entry name" value="STKc_PknB_like"/>
    <property type="match status" value="1"/>
</dbReference>
<dbReference type="Gene3D" id="1.25.40.10">
    <property type="entry name" value="Tetratricopeptide repeat domain"/>
    <property type="match status" value="4"/>
</dbReference>
<feature type="domain" description="Protein kinase" evidence="9">
    <location>
        <begin position="41"/>
        <end position="319"/>
    </location>
</feature>
<dbReference type="SMART" id="SM00220">
    <property type="entry name" value="S_TKc"/>
    <property type="match status" value="1"/>
</dbReference>
<sequence length="865" mass="95631">MEPGVSPEPAPSAALDPTRDHPDPAGTIRRDLAPGEVIGRYRIVRLLGRGGMGSVYFAERADEEYQQSVALKVVEWCPAVTDLAGRFRAERQILARLSHENIARLLDGGQMPNGMPYLVMEHIAGTRIDHYCKLGRLSTEAKLKLMQQVCASVQYAHQNLVIHRDLKPSNILVTDQGVVKLLDFGVAKLLSADQSADHSMTQQIDRVLTPDHASPEQLLGQPVGTTSDIYALGVLMYELLSGKRPFEFANLSLSEITRIVGLTSPAPPSARIRTEADRRGLAAELRGDLDNIVLKAMHRDPNRRYPSAAALAADIQNYLNGRPVHARPDTWTYRTRKFLRRNVWAVSGAAASLLMFTTVIAFYTVRLSEERDIAQRERKAADTVAEFMIDVFRRANPNETRGAEVTARDALDAAATRVDRDLTNEPRLRLALMRKMGQSYSGLGLMPEALGLMERQVSVARELFGETDVELARALEALGHVHHSMSKFTLAEQAFGEAELIRIRLGLEHDAEWARLLHSIASNLRAEQRFQDAIKYHLRAEEGARALPESEHATLGNVLQGLAFTYGESGDYANAERYAREALPLLEGAVYEGHDLYANGLNTLAHILRRQFKIEEAEPLFRRFVQRQTEMLGKNHFLVARAQNNLATLLRAKADYKGAESALLEALRIYQSGREPDQLDLAISHHNLAGVYREAGDFTRALEQADRAVALKRDAVGPGSPQLVSSLLERSGALRELGRFADARVALTEAETIAAQRFDPKDRRHVMITIERGRLNLASGKASEAEQDLEVAVASLRKQDEPMRLAEALCTLAEIRSGAGNADGARVLLDEAATLRRKIMPPAHPALAAVQRQLRALGPAQLVAP</sequence>
<comment type="caution">
    <text evidence="10">The sequence shown here is derived from an EMBL/GenBank/DDBJ whole genome shotgun (WGS) entry which is preliminary data.</text>
</comment>
<dbReference type="PROSITE" id="PS00107">
    <property type="entry name" value="PROTEIN_KINASE_ATP"/>
    <property type="match status" value="1"/>
</dbReference>
<evidence type="ECO:0000313" key="11">
    <source>
        <dbReference type="Proteomes" id="UP000445000"/>
    </source>
</evidence>
<evidence type="ECO:0000256" key="3">
    <source>
        <dbReference type="ARBA" id="ARBA00022777"/>
    </source>
</evidence>
<keyword evidence="4 6" id="KW-0067">ATP-binding</keyword>
<dbReference type="EMBL" id="BLJN01000002">
    <property type="protein sequence ID" value="GFE79720.1"/>
    <property type="molecule type" value="Genomic_DNA"/>
</dbReference>
<dbReference type="Pfam" id="PF13374">
    <property type="entry name" value="TPR_10"/>
    <property type="match status" value="1"/>
</dbReference>
<dbReference type="SUPFAM" id="SSF48452">
    <property type="entry name" value="TPR-like"/>
    <property type="match status" value="4"/>
</dbReference>
<dbReference type="InterPro" id="IPR019734">
    <property type="entry name" value="TPR_rpt"/>
</dbReference>
<dbReference type="InterPro" id="IPR017441">
    <property type="entry name" value="Protein_kinase_ATP_BS"/>
</dbReference>
<dbReference type="Proteomes" id="UP000445000">
    <property type="component" value="Unassembled WGS sequence"/>
</dbReference>
<evidence type="ECO:0000256" key="8">
    <source>
        <dbReference type="SAM" id="Phobius"/>
    </source>
</evidence>
<reference evidence="11" key="1">
    <citation type="submission" date="2020-01" db="EMBL/GenBank/DDBJ databases">
        <title>'Steroidobacter agaridevorans' sp. nov., agar-degrading bacteria isolated from rhizosphere soils.</title>
        <authorList>
            <person name="Ikenaga M."/>
            <person name="Kataoka M."/>
            <person name="Murouchi A."/>
            <person name="Katsuragi S."/>
            <person name="Sakai M."/>
        </authorList>
    </citation>
    <scope>NUCLEOTIDE SEQUENCE [LARGE SCALE GENOMIC DNA]</scope>
    <source>
        <strain evidence="11">YU21-B</strain>
    </source>
</reference>
<keyword evidence="8" id="KW-0472">Membrane</keyword>
<keyword evidence="3" id="KW-0418">Kinase</keyword>
<dbReference type="Gene3D" id="3.30.200.20">
    <property type="entry name" value="Phosphorylase Kinase, domain 1"/>
    <property type="match status" value="1"/>
</dbReference>
<feature type="binding site" evidence="6">
    <location>
        <position position="72"/>
    </location>
    <ligand>
        <name>ATP</name>
        <dbReference type="ChEBI" id="CHEBI:30616"/>
    </ligand>
</feature>
<evidence type="ECO:0000256" key="1">
    <source>
        <dbReference type="ARBA" id="ARBA00022679"/>
    </source>
</evidence>
<evidence type="ECO:0000256" key="5">
    <source>
        <dbReference type="PROSITE-ProRule" id="PRU00339"/>
    </source>
</evidence>
<dbReference type="GO" id="GO:0005524">
    <property type="term" value="F:ATP binding"/>
    <property type="evidence" value="ECO:0007669"/>
    <property type="project" value="UniProtKB-UniRule"/>
</dbReference>
<keyword evidence="1" id="KW-0808">Transferase</keyword>
<protein>
    <recommendedName>
        <fullName evidence="9">Protein kinase domain-containing protein</fullName>
    </recommendedName>
</protein>
<feature type="repeat" description="TPR" evidence="5">
    <location>
        <begin position="682"/>
        <end position="715"/>
    </location>
</feature>
<name>A0A829Y984_9GAMM</name>
<feature type="region of interest" description="Disordered" evidence="7">
    <location>
        <begin position="1"/>
        <end position="30"/>
    </location>
</feature>
<feature type="compositionally biased region" description="Pro residues" evidence="7">
    <location>
        <begin position="1"/>
        <end position="10"/>
    </location>
</feature>
<keyword evidence="11" id="KW-1185">Reference proteome</keyword>
<dbReference type="InterPro" id="IPR011990">
    <property type="entry name" value="TPR-like_helical_dom_sf"/>
</dbReference>
<dbReference type="SUPFAM" id="SSF56112">
    <property type="entry name" value="Protein kinase-like (PK-like)"/>
    <property type="match status" value="1"/>
</dbReference>
<feature type="transmembrane region" description="Helical" evidence="8">
    <location>
        <begin position="343"/>
        <end position="365"/>
    </location>
</feature>
<evidence type="ECO:0000256" key="4">
    <source>
        <dbReference type="ARBA" id="ARBA00022840"/>
    </source>
</evidence>
<dbReference type="InterPro" id="IPR011009">
    <property type="entry name" value="Kinase-like_dom_sf"/>
</dbReference>
<dbReference type="PROSITE" id="PS50011">
    <property type="entry name" value="PROTEIN_KINASE_DOM"/>
    <property type="match status" value="1"/>
</dbReference>